<feature type="transmembrane region" description="Helical" evidence="1">
    <location>
        <begin position="132"/>
        <end position="157"/>
    </location>
</feature>
<name>A0A6J7FFR7_9ZZZZ</name>
<reference evidence="2" key="1">
    <citation type="submission" date="2020-05" db="EMBL/GenBank/DDBJ databases">
        <authorList>
            <person name="Chiriac C."/>
            <person name="Salcher M."/>
            <person name="Ghai R."/>
            <person name="Kavagutti S V."/>
        </authorList>
    </citation>
    <scope>NUCLEOTIDE SEQUENCE</scope>
</reference>
<feature type="transmembrane region" description="Helical" evidence="1">
    <location>
        <begin position="53"/>
        <end position="71"/>
    </location>
</feature>
<dbReference type="PANTHER" id="PTHR37305:SF1">
    <property type="entry name" value="MEMBRANE PROTEIN"/>
    <property type="match status" value="1"/>
</dbReference>
<protein>
    <submittedName>
        <fullName evidence="2">Unannotated protein</fullName>
    </submittedName>
</protein>
<evidence type="ECO:0000256" key="1">
    <source>
        <dbReference type="SAM" id="Phobius"/>
    </source>
</evidence>
<organism evidence="2">
    <name type="scientific">freshwater metagenome</name>
    <dbReference type="NCBI Taxonomy" id="449393"/>
    <lineage>
        <taxon>unclassified sequences</taxon>
        <taxon>metagenomes</taxon>
        <taxon>ecological metagenomes</taxon>
    </lineage>
</organism>
<evidence type="ECO:0000313" key="2">
    <source>
        <dbReference type="EMBL" id="CAB4892364.1"/>
    </source>
</evidence>
<keyword evidence="1" id="KW-1133">Transmembrane helix</keyword>
<dbReference type="Pfam" id="PF12679">
    <property type="entry name" value="ABC2_membrane_2"/>
    <property type="match status" value="1"/>
</dbReference>
<keyword evidence="1" id="KW-0812">Transmembrane</keyword>
<feature type="transmembrane region" description="Helical" evidence="1">
    <location>
        <begin position="101"/>
        <end position="126"/>
    </location>
</feature>
<proteinExistence type="predicted"/>
<dbReference type="PANTHER" id="PTHR37305">
    <property type="entry name" value="INTEGRAL MEMBRANE PROTEIN-RELATED"/>
    <property type="match status" value="1"/>
</dbReference>
<dbReference type="GO" id="GO:0005886">
    <property type="term" value="C:plasma membrane"/>
    <property type="evidence" value="ECO:0007669"/>
    <property type="project" value="UniProtKB-SubCell"/>
</dbReference>
<gene>
    <name evidence="2" type="ORF">UFOPK3495_00469</name>
</gene>
<keyword evidence="1" id="KW-0472">Membrane</keyword>
<dbReference type="EMBL" id="CAFBMC010000016">
    <property type="protein sequence ID" value="CAB4892364.1"/>
    <property type="molecule type" value="Genomic_DNA"/>
</dbReference>
<accession>A0A6J7FFR7</accession>
<feature type="transmembrane region" description="Helical" evidence="1">
    <location>
        <begin position="217"/>
        <end position="235"/>
    </location>
</feature>
<dbReference type="AlphaFoldDB" id="A0A6J7FFR7"/>
<dbReference type="GO" id="GO:0140359">
    <property type="term" value="F:ABC-type transporter activity"/>
    <property type="evidence" value="ECO:0007669"/>
    <property type="project" value="InterPro"/>
</dbReference>
<feature type="transmembrane region" description="Helical" evidence="1">
    <location>
        <begin position="164"/>
        <end position="184"/>
    </location>
</feature>
<sequence length="242" mass="25532">MVAIVAMLLAMYPSVQESAAQMDQFIEQFPEALKALFRITDYSSGPGYLSTEMFSAMAPLIFIAVATAWGASATAGEEDKGTADLLFALPISRISVVASKAIAMIIVLGLIAFVLAMSLFIGKAFIDIELSITNLFAACTSTALLGAVFGSIALLVGALSGKRAFALGVSVGAAIATYLLYSLAPLVDWLENLLPYNPFEWANGAQPLFNGWDISGLIWLSLTTVVITLGAMAAIQNREFGS</sequence>